<name>A0A6G8IKR0_9BURK</name>
<evidence type="ECO:0000313" key="2">
    <source>
        <dbReference type="Proteomes" id="UP000503162"/>
    </source>
</evidence>
<gene>
    <name evidence="1" type="ORF">G9Q37_16355</name>
</gene>
<accession>A0A6G8IKR0</accession>
<dbReference type="Pfam" id="PF05932">
    <property type="entry name" value="CesT"/>
    <property type="match status" value="1"/>
</dbReference>
<evidence type="ECO:0000313" key="1">
    <source>
        <dbReference type="EMBL" id="QIM53608.1"/>
    </source>
</evidence>
<proteinExistence type="predicted"/>
<dbReference type="InterPro" id="IPR010261">
    <property type="entry name" value="Tir_chaperone"/>
</dbReference>
<dbReference type="AlphaFoldDB" id="A0A6G8IKR0"/>
<dbReference type="KEGG" id="hcz:G9Q37_16355"/>
<dbReference type="GO" id="GO:0030254">
    <property type="term" value="P:protein secretion by the type III secretion system"/>
    <property type="evidence" value="ECO:0007669"/>
    <property type="project" value="InterPro"/>
</dbReference>
<dbReference type="Gene3D" id="3.30.1460.10">
    <property type="match status" value="1"/>
</dbReference>
<protein>
    <submittedName>
        <fullName evidence="1">Type III secretion system chaperone</fullName>
    </submittedName>
</protein>
<reference evidence="1 2" key="1">
    <citation type="submission" date="2020-03" db="EMBL/GenBank/DDBJ databases">
        <title>Hydrogenophaga sp. nov. isolated from cyanobacterial mat.</title>
        <authorList>
            <person name="Thorat V."/>
            <person name="Kirdat K."/>
            <person name="Tiwarekar B."/>
            <person name="Costa E.D."/>
            <person name="Yadav A."/>
        </authorList>
    </citation>
    <scope>NUCLEOTIDE SEQUENCE [LARGE SCALE GENOMIC DNA]</scope>
    <source>
        <strain evidence="1 2">BA0156</strain>
    </source>
</reference>
<dbReference type="CDD" id="cd16364">
    <property type="entry name" value="T3SC_I-like"/>
    <property type="match status" value="1"/>
</dbReference>
<keyword evidence="2" id="KW-1185">Reference proteome</keyword>
<organism evidence="1 2">
    <name type="scientific">Hydrogenophaga crocea</name>
    <dbReference type="NCBI Taxonomy" id="2716225"/>
    <lineage>
        <taxon>Bacteria</taxon>
        <taxon>Pseudomonadati</taxon>
        <taxon>Pseudomonadota</taxon>
        <taxon>Betaproteobacteria</taxon>
        <taxon>Burkholderiales</taxon>
        <taxon>Comamonadaceae</taxon>
        <taxon>Hydrogenophaga</taxon>
    </lineage>
</organism>
<dbReference type="RefSeq" id="WP_166228789.1">
    <property type="nucleotide sequence ID" value="NZ_CP049989.1"/>
</dbReference>
<sequence>MHPLQDAQDVQRLLEQARDRLGQIAEVDGTDEASWWVGFHHGGGFAVEWSGPWACVVFTAGLGLPPPGGELAALNLALSYNALWREVGHLRIARDGDQGELMLIGELGPDDGDPDTFNAALLHFESLQRWWSDAMARAAQPAGPGAATGIDQALLLGRI</sequence>
<dbReference type="SUPFAM" id="SSF69635">
    <property type="entry name" value="Type III secretory system chaperone-like"/>
    <property type="match status" value="1"/>
</dbReference>
<dbReference type="Proteomes" id="UP000503162">
    <property type="component" value="Chromosome"/>
</dbReference>
<dbReference type="EMBL" id="CP049989">
    <property type="protein sequence ID" value="QIM53608.1"/>
    <property type="molecule type" value="Genomic_DNA"/>
</dbReference>